<protein>
    <submittedName>
        <fullName evidence="1">Uncharacterized protein</fullName>
    </submittedName>
</protein>
<evidence type="ECO:0000313" key="1">
    <source>
        <dbReference type="EMBL" id="CAH1640822.1"/>
    </source>
</evidence>
<reference evidence="1" key="1">
    <citation type="submission" date="2022-02" db="EMBL/GenBank/DDBJ databases">
        <authorList>
            <person name="King R."/>
        </authorList>
    </citation>
    <scope>NUCLEOTIDE SEQUENCE</scope>
</reference>
<dbReference type="PROSITE" id="PS51257">
    <property type="entry name" value="PROKAR_LIPOPROTEIN"/>
    <property type="match status" value="1"/>
</dbReference>
<organism evidence="1 2">
    <name type="scientific">Spodoptera littoralis</name>
    <name type="common">Egyptian cotton leafworm</name>
    <dbReference type="NCBI Taxonomy" id="7109"/>
    <lineage>
        <taxon>Eukaryota</taxon>
        <taxon>Metazoa</taxon>
        <taxon>Ecdysozoa</taxon>
        <taxon>Arthropoda</taxon>
        <taxon>Hexapoda</taxon>
        <taxon>Insecta</taxon>
        <taxon>Pterygota</taxon>
        <taxon>Neoptera</taxon>
        <taxon>Endopterygota</taxon>
        <taxon>Lepidoptera</taxon>
        <taxon>Glossata</taxon>
        <taxon>Ditrysia</taxon>
        <taxon>Noctuoidea</taxon>
        <taxon>Noctuidae</taxon>
        <taxon>Amphipyrinae</taxon>
        <taxon>Spodoptera</taxon>
    </lineage>
</organism>
<proteinExistence type="predicted"/>
<dbReference type="AlphaFoldDB" id="A0A9P0I6G7"/>
<sequence>MSEVTCRFFFLFFFFFFFLKKNTLPHTAIVSCVVGAFTNIQVHIHMTPRPGTTIF</sequence>
<accession>A0A9P0I6G7</accession>
<evidence type="ECO:0000313" key="2">
    <source>
        <dbReference type="Proteomes" id="UP001153321"/>
    </source>
</evidence>
<name>A0A9P0I6G7_SPOLI</name>
<gene>
    <name evidence="1" type="ORF">SPLIT_LOCUS6178</name>
</gene>
<keyword evidence="2" id="KW-1185">Reference proteome</keyword>
<dbReference type="Proteomes" id="UP001153321">
    <property type="component" value="Chromosome 21"/>
</dbReference>
<dbReference type="EMBL" id="LR824552">
    <property type="protein sequence ID" value="CAH1640822.1"/>
    <property type="molecule type" value="Genomic_DNA"/>
</dbReference>